<gene>
    <name evidence="1" type="ORF">GB881_00860</name>
</gene>
<dbReference type="InterPro" id="IPR036390">
    <property type="entry name" value="WH_DNA-bd_sf"/>
</dbReference>
<organism evidence="1 2">
    <name type="scientific">Georgenia subflava</name>
    <dbReference type="NCBI Taxonomy" id="1622177"/>
    <lineage>
        <taxon>Bacteria</taxon>
        <taxon>Bacillati</taxon>
        <taxon>Actinomycetota</taxon>
        <taxon>Actinomycetes</taxon>
        <taxon>Micrococcales</taxon>
        <taxon>Bogoriellaceae</taxon>
        <taxon>Georgenia</taxon>
    </lineage>
</organism>
<reference evidence="1 2" key="1">
    <citation type="submission" date="2019-10" db="EMBL/GenBank/DDBJ databases">
        <title>Georgenia wutianyii sp. nov. and Georgenia yuyongxinii sp. nov. isolated from plateau pika (Ochotona curzoniae) in the Qinghai-Tibet plateau of China.</title>
        <authorList>
            <person name="Tian Z."/>
        </authorList>
    </citation>
    <scope>NUCLEOTIDE SEQUENCE [LARGE SCALE GENOMIC DNA]</scope>
    <source>
        <strain evidence="1 2">JCM 19765</strain>
    </source>
</reference>
<dbReference type="Proteomes" id="UP000437709">
    <property type="component" value="Unassembled WGS sequence"/>
</dbReference>
<dbReference type="SUPFAM" id="SSF46785">
    <property type="entry name" value="Winged helix' DNA-binding domain"/>
    <property type="match status" value="1"/>
</dbReference>
<dbReference type="OrthoDB" id="5197207at2"/>
<evidence type="ECO:0000313" key="1">
    <source>
        <dbReference type="EMBL" id="MPV35611.1"/>
    </source>
</evidence>
<comment type="caution">
    <text evidence="1">The sequence shown here is derived from an EMBL/GenBank/DDBJ whole genome shotgun (WGS) entry which is preliminary data.</text>
</comment>
<accession>A0A6N7EE48</accession>
<dbReference type="EMBL" id="WHPC01000002">
    <property type="protein sequence ID" value="MPV35611.1"/>
    <property type="molecule type" value="Genomic_DNA"/>
</dbReference>
<dbReference type="AlphaFoldDB" id="A0A6N7EE48"/>
<name>A0A6N7EE48_9MICO</name>
<evidence type="ECO:0000313" key="2">
    <source>
        <dbReference type="Proteomes" id="UP000437709"/>
    </source>
</evidence>
<sequence length="406" mass="43513">MTHRIGIVGHRDFIDGMMWAVHEQPSVQGVPIAYDSPAELDDLLQEHGRRLDGVLTADRRVRRRVEELLPGMPTGHVEHASAALVQMMFRLTLAGVDIARASIDALDAGEVADLYAELDIPTTDVTAPERRDALSEAETVELHREHARRTRGAVAITADPRVRTQLGDAGHEVRLVYPHATSVQVALRQLLVGMSTVMASDARVVVGLVEGAETGALEEEVTTLGGTLLPGSGEVHTVLLTYGPLLAATSRFTTLPMLGRLADLSAQVHVGLGVAPTADQGLREAATALAGARELGPVGAVISGTGGAPVVLAMPLTEDTIESIPPRVLAQRAGLSVTTLASLHEALKTHGDEPLTSLEIGQMLDLRPREARRVIERLELVGMAEREGTDRSDRAGRPRIRYRLHL</sequence>
<proteinExistence type="predicted"/>
<protein>
    <submittedName>
        <fullName evidence="1">Uncharacterized protein</fullName>
    </submittedName>
</protein>
<dbReference type="RefSeq" id="WP_152195965.1">
    <property type="nucleotide sequence ID" value="NZ_VUKD01000004.1"/>
</dbReference>
<keyword evidence="2" id="KW-1185">Reference proteome</keyword>